<feature type="repeat" description="WD" evidence="7">
    <location>
        <begin position="308"/>
        <end position="340"/>
    </location>
</feature>
<dbReference type="SUPFAM" id="SSF50978">
    <property type="entry name" value="WD40 repeat-like"/>
    <property type="match status" value="1"/>
</dbReference>
<evidence type="ECO:0000256" key="3">
    <source>
        <dbReference type="ARBA" id="ARBA00022737"/>
    </source>
</evidence>
<evidence type="ECO:0000256" key="4">
    <source>
        <dbReference type="ARBA" id="ARBA00023187"/>
    </source>
</evidence>
<dbReference type="Gene3D" id="2.130.10.10">
    <property type="entry name" value="YVTN repeat-like/Quinoprotein amine dehydrogenase"/>
    <property type="match status" value="1"/>
</dbReference>
<dbReference type="GO" id="GO:0003723">
    <property type="term" value="F:RNA binding"/>
    <property type="evidence" value="ECO:0007669"/>
    <property type="project" value="TreeGrafter"/>
</dbReference>
<dbReference type="GO" id="GO:0032797">
    <property type="term" value="C:SMN complex"/>
    <property type="evidence" value="ECO:0007669"/>
    <property type="project" value="TreeGrafter"/>
</dbReference>
<keyword evidence="1 7" id="KW-0853">WD repeat</keyword>
<dbReference type="PROSITE" id="PS00678">
    <property type="entry name" value="WD_REPEATS_1"/>
    <property type="match status" value="1"/>
</dbReference>
<comment type="similarity">
    <text evidence="5">Belongs to the WD repeat STRAP family.</text>
</comment>
<accession>A0A3N2Q4B8</accession>
<dbReference type="InterPro" id="IPR019775">
    <property type="entry name" value="WD40_repeat_CS"/>
</dbReference>
<dbReference type="STRING" id="1314773.A0A3N2Q4B8"/>
<organism evidence="8 9">
    <name type="scientific">Sodiomyces alkalinus (strain CBS 110278 / VKM F-3762 / F11)</name>
    <name type="common">Alkaliphilic filamentous fungus</name>
    <dbReference type="NCBI Taxonomy" id="1314773"/>
    <lineage>
        <taxon>Eukaryota</taxon>
        <taxon>Fungi</taxon>
        <taxon>Dikarya</taxon>
        <taxon>Ascomycota</taxon>
        <taxon>Pezizomycotina</taxon>
        <taxon>Sordariomycetes</taxon>
        <taxon>Hypocreomycetidae</taxon>
        <taxon>Glomerellales</taxon>
        <taxon>Plectosphaerellaceae</taxon>
        <taxon>Sodiomyces</taxon>
    </lineage>
</organism>
<sequence>MTEAARQYVPLTCHGHSRPVPHLCFSSLEKDGQYFMISACKDGNPMLRDGTTGDWIGTFIGHKGAVWQARLSPDINNAATASADFTAKIWDTHTGEVLYTLQHDHIVRAVAYPPDNSDLVATGGHEKKLRVFDLTEYNRSNALSQNGHGQNGASRPEPITIPASSGHEIGEGVHKDSIKSIIWTQNPSIIVTASNKTLRWFDLPTKQVIREEVLDGEIKSCELVSLAPEYTSSTDIGGGMPVLAVSAGRWVYFWGGPNAMDELKRMDMKHGVASVGLDLKGRKVVVGEEPGTWAKVCRWDDGSDIETHKGHHGPIWSVVFSPDNKLYATGSEDGTIKMWKNCEGPYGSTASELYWRDYPCRDDTPGSSRVSSHGTVLCGGGGLECLEYGQTDSNRKPRCSTHPYVVHTQHAHRASSNAANMLHEGINCGRQHPGTRKAATTYLHRKGSPFSLDSSGLSNDGLVRFKKTDTPSSIDSVAAWDTRRDDGNCVTSNLTLSTGTVGDMPFVDEQPKATSYDGCLSQLSCDVVSVTAEKFQGAAVDDECSTLVGSGDVFTDDAGRDILDGEFQGQGQPPLALHPR</sequence>
<keyword evidence="4" id="KW-0508">mRNA splicing</keyword>
<keyword evidence="9" id="KW-1185">Reference proteome</keyword>
<reference evidence="8 9" key="1">
    <citation type="journal article" date="2018" name="Mol. Ecol.">
        <title>The obligate alkalophilic soda-lake fungus Sodiomyces alkalinus has shifted to a protein diet.</title>
        <authorList>
            <person name="Grum-Grzhimaylo A.A."/>
            <person name="Falkoski D.L."/>
            <person name="van den Heuvel J."/>
            <person name="Valero-Jimenez C.A."/>
            <person name="Min B."/>
            <person name="Choi I.G."/>
            <person name="Lipzen A."/>
            <person name="Daum C.G."/>
            <person name="Aanen D.K."/>
            <person name="Tsang A."/>
            <person name="Henrissat B."/>
            <person name="Bilanenko E.N."/>
            <person name="de Vries R.P."/>
            <person name="van Kan J.A.L."/>
            <person name="Grigoriev I.V."/>
            <person name="Debets A.J.M."/>
        </authorList>
    </citation>
    <scope>NUCLEOTIDE SEQUENCE [LARGE SCALE GENOMIC DNA]</scope>
    <source>
        <strain evidence="8 9">F11</strain>
    </source>
</reference>
<dbReference type="AlphaFoldDB" id="A0A3N2Q4B8"/>
<name>A0A3N2Q4B8_SODAK</name>
<dbReference type="RefSeq" id="XP_028469429.1">
    <property type="nucleotide sequence ID" value="XM_028614029.1"/>
</dbReference>
<evidence type="ECO:0000313" key="9">
    <source>
        <dbReference type="Proteomes" id="UP000272025"/>
    </source>
</evidence>
<dbReference type="Proteomes" id="UP000272025">
    <property type="component" value="Unassembled WGS sequence"/>
</dbReference>
<evidence type="ECO:0000256" key="2">
    <source>
        <dbReference type="ARBA" id="ARBA00022664"/>
    </source>
</evidence>
<dbReference type="InterPro" id="IPR001680">
    <property type="entry name" value="WD40_rpt"/>
</dbReference>
<dbReference type="Pfam" id="PF00400">
    <property type="entry name" value="WD40"/>
    <property type="match status" value="4"/>
</dbReference>
<feature type="repeat" description="WD" evidence="7">
    <location>
        <begin position="59"/>
        <end position="100"/>
    </location>
</feature>
<dbReference type="PANTHER" id="PTHR19877">
    <property type="entry name" value="EUKARYOTIC TRANSLATION INITIATION FACTOR 3 SUBUNIT I"/>
    <property type="match status" value="1"/>
</dbReference>
<dbReference type="GO" id="GO:0000387">
    <property type="term" value="P:spliceosomal snRNP assembly"/>
    <property type="evidence" value="ECO:0007669"/>
    <property type="project" value="TreeGrafter"/>
</dbReference>
<keyword evidence="3" id="KW-0677">Repeat</keyword>
<gene>
    <name evidence="8" type="ORF">SODALDRAFT_357686</name>
</gene>
<dbReference type="InterPro" id="IPR036322">
    <property type="entry name" value="WD40_repeat_dom_sf"/>
</dbReference>
<dbReference type="EMBL" id="ML119052">
    <property type="protein sequence ID" value="ROT41623.1"/>
    <property type="molecule type" value="Genomic_DNA"/>
</dbReference>
<keyword evidence="2" id="KW-0507">mRNA processing</keyword>
<proteinExistence type="inferred from homology"/>
<evidence type="ECO:0000256" key="6">
    <source>
        <dbReference type="ARBA" id="ARBA00040390"/>
    </source>
</evidence>
<dbReference type="InterPro" id="IPR015943">
    <property type="entry name" value="WD40/YVTN_repeat-like_dom_sf"/>
</dbReference>
<evidence type="ECO:0000313" key="8">
    <source>
        <dbReference type="EMBL" id="ROT41623.1"/>
    </source>
</evidence>
<dbReference type="SMART" id="SM00320">
    <property type="entry name" value="WD40"/>
    <property type="match status" value="5"/>
</dbReference>
<dbReference type="PANTHER" id="PTHR19877:SF13">
    <property type="entry name" value="SERINE-THREONINE KINASE RECEPTOR-ASSOCIATED PROTEIN"/>
    <property type="match status" value="1"/>
</dbReference>
<evidence type="ECO:0000256" key="5">
    <source>
        <dbReference type="ARBA" id="ARBA00038394"/>
    </source>
</evidence>
<dbReference type="OrthoDB" id="408728at2759"/>
<evidence type="ECO:0000256" key="1">
    <source>
        <dbReference type="ARBA" id="ARBA00022574"/>
    </source>
</evidence>
<evidence type="ECO:0000256" key="7">
    <source>
        <dbReference type="PROSITE-ProRule" id="PRU00221"/>
    </source>
</evidence>
<dbReference type="PROSITE" id="PS50294">
    <property type="entry name" value="WD_REPEATS_REGION"/>
    <property type="match status" value="2"/>
</dbReference>
<dbReference type="PROSITE" id="PS50082">
    <property type="entry name" value="WD_REPEATS_2"/>
    <property type="match status" value="2"/>
</dbReference>
<dbReference type="GeneID" id="39582507"/>
<protein>
    <recommendedName>
        <fullName evidence="6">Serine-threonine kinase receptor-associated protein</fullName>
    </recommendedName>
</protein>